<evidence type="ECO:0000256" key="1">
    <source>
        <dbReference type="ARBA" id="ARBA00022692"/>
    </source>
</evidence>
<dbReference type="AlphaFoldDB" id="A0A2K1QUR2"/>
<comment type="subcellular location">
    <subcellularLocation>
        <location evidence="4">Membrane</location>
        <topology evidence="4">Multi-pass membrane protein</topology>
    </subcellularLocation>
</comment>
<dbReference type="Pfam" id="PF04145">
    <property type="entry name" value="Ctr"/>
    <property type="match status" value="1"/>
</dbReference>
<evidence type="ECO:0000313" key="7">
    <source>
        <dbReference type="Proteomes" id="UP000243797"/>
    </source>
</evidence>
<keyword evidence="4" id="KW-0186">Copper</keyword>
<keyword evidence="4" id="KW-0813">Transport</keyword>
<organism evidence="6 7">
    <name type="scientific">Sphaceloma murrayae</name>
    <dbReference type="NCBI Taxonomy" id="2082308"/>
    <lineage>
        <taxon>Eukaryota</taxon>
        <taxon>Fungi</taxon>
        <taxon>Dikarya</taxon>
        <taxon>Ascomycota</taxon>
        <taxon>Pezizomycotina</taxon>
        <taxon>Dothideomycetes</taxon>
        <taxon>Dothideomycetidae</taxon>
        <taxon>Myriangiales</taxon>
        <taxon>Elsinoaceae</taxon>
        <taxon>Sphaceloma</taxon>
    </lineage>
</organism>
<keyword evidence="3 4" id="KW-0472">Membrane</keyword>
<sequence>MSMSMSMPMSGTSSSSMSTSTGMSHGSGGTSHGSSQSSSSSSTSDSGHSSMMAMSDMMMTFFTSTSTALYSEDWTPNSTGQYAGTCIFLIALCILFRALVAIRANFVELSYNYRHRHEPSWKHTQIDAKGTGKLKSGQKRFAWLIEEAIPRAVLDTVLAGTSYLLMLAVMTMNVGYFLSILAGTFLGSLCLGQYTGSAPLAH</sequence>
<protein>
    <recommendedName>
        <fullName evidence="4">Copper transport protein</fullName>
    </recommendedName>
</protein>
<keyword evidence="7" id="KW-1185">Reference proteome</keyword>
<comment type="similarity">
    <text evidence="4">Belongs to the copper transporter (Ctr) (TC 1.A.56) family. SLC31A subfamily.</text>
</comment>
<dbReference type="EMBL" id="NKHZ01000039">
    <property type="protein sequence ID" value="PNS18804.1"/>
    <property type="molecule type" value="Genomic_DNA"/>
</dbReference>
<dbReference type="STRING" id="2082308.A0A2K1QUR2"/>
<reference evidence="6 7" key="1">
    <citation type="submission" date="2017-06" db="EMBL/GenBank/DDBJ databases">
        <title>Draft genome sequence of a variant of Elsinoe murrayae.</title>
        <authorList>
            <person name="Cheng Q."/>
        </authorList>
    </citation>
    <scope>NUCLEOTIDE SEQUENCE [LARGE SCALE GENOMIC DNA]</scope>
    <source>
        <strain evidence="6 7">CQ-2017a</strain>
    </source>
</reference>
<dbReference type="OrthoDB" id="73901at2759"/>
<keyword evidence="2 4" id="KW-1133">Transmembrane helix</keyword>
<dbReference type="Proteomes" id="UP000243797">
    <property type="component" value="Unassembled WGS sequence"/>
</dbReference>
<dbReference type="GO" id="GO:0005886">
    <property type="term" value="C:plasma membrane"/>
    <property type="evidence" value="ECO:0007669"/>
    <property type="project" value="TreeGrafter"/>
</dbReference>
<feature type="compositionally biased region" description="Low complexity" evidence="5">
    <location>
        <begin position="32"/>
        <end position="49"/>
    </location>
</feature>
<evidence type="ECO:0000256" key="2">
    <source>
        <dbReference type="ARBA" id="ARBA00022989"/>
    </source>
</evidence>
<feature type="compositionally biased region" description="Low complexity" evidence="5">
    <location>
        <begin position="1"/>
        <end position="24"/>
    </location>
</feature>
<evidence type="ECO:0000313" key="6">
    <source>
        <dbReference type="EMBL" id="PNS18804.1"/>
    </source>
</evidence>
<feature type="transmembrane region" description="Helical" evidence="4">
    <location>
        <begin position="163"/>
        <end position="186"/>
    </location>
</feature>
<keyword evidence="4" id="KW-0187">Copper transport</keyword>
<name>A0A2K1QUR2_9PEZI</name>
<gene>
    <name evidence="6" type="ORF">CAC42_5343</name>
</gene>
<keyword evidence="1 4" id="KW-0812">Transmembrane</keyword>
<evidence type="ECO:0000256" key="3">
    <source>
        <dbReference type="ARBA" id="ARBA00023136"/>
    </source>
</evidence>
<evidence type="ECO:0000256" key="5">
    <source>
        <dbReference type="SAM" id="MobiDB-lite"/>
    </source>
</evidence>
<dbReference type="PANTHER" id="PTHR12483:SF120">
    <property type="entry name" value="HIGH-AFFINITY COPPER TRANSPORTER CTRA2"/>
    <property type="match status" value="1"/>
</dbReference>
<accession>A0A2K1QUR2</accession>
<dbReference type="PANTHER" id="PTHR12483">
    <property type="entry name" value="SOLUTE CARRIER FAMILY 31 COPPER TRANSPORTERS"/>
    <property type="match status" value="1"/>
</dbReference>
<dbReference type="InterPro" id="IPR007274">
    <property type="entry name" value="Cop_transporter"/>
</dbReference>
<proteinExistence type="inferred from homology"/>
<feature type="region of interest" description="Disordered" evidence="5">
    <location>
        <begin position="1"/>
        <end position="49"/>
    </location>
</feature>
<comment type="caution">
    <text evidence="6">The sequence shown here is derived from an EMBL/GenBank/DDBJ whole genome shotgun (WGS) entry which is preliminary data.</text>
</comment>
<dbReference type="GO" id="GO:0005375">
    <property type="term" value="F:copper ion transmembrane transporter activity"/>
    <property type="evidence" value="ECO:0007669"/>
    <property type="project" value="UniProtKB-UniRule"/>
</dbReference>
<evidence type="ECO:0000256" key="4">
    <source>
        <dbReference type="RuleBase" id="RU367022"/>
    </source>
</evidence>
<dbReference type="InParanoid" id="A0A2K1QUR2"/>
<feature type="transmembrane region" description="Helical" evidence="4">
    <location>
        <begin position="82"/>
        <end position="102"/>
    </location>
</feature>
<keyword evidence="4" id="KW-0406">Ion transport</keyword>